<organism evidence="2">
    <name type="scientific">viral metagenome</name>
    <dbReference type="NCBI Taxonomy" id="1070528"/>
    <lineage>
        <taxon>unclassified sequences</taxon>
        <taxon>metagenomes</taxon>
        <taxon>organismal metagenomes</taxon>
    </lineage>
</organism>
<proteinExistence type="predicted"/>
<feature type="transmembrane region" description="Helical" evidence="1">
    <location>
        <begin position="7"/>
        <end position="27"/>
    </location>
</feature>
<feature type="transmembrane region" description="Helical" evidence="1">
    <location>
        <begin position="130"/>
        <end position="151"/>
    </location>
</feature>
<feature type="transmembrane region" description="Helical" evidence="1">
    <location>
        <begin position="104"/>
        <end position="124"/>
    </location>
</feature>
<protein>
    <recommendedName>
        <fullName evidence="3">Hedgehog/Intein (Hint) domain-containing protein</fullName>
    </recommendedName>
</protein>
<dbReference type="PROSITE" id="PS50817">
    <property type="entry name" value="INTEIN_N_TER"/>
    <property type="match status" value="1"/>
</dbReference>
<dbReference type="SUPFAM" id="SSF51294">
    <property type="entry name" value="Hedgehog/intein (Hint) domain"/>
    <property type="match status" value="1"/>
</dbReference>
<evidence type="ECO:0008006" key="3">
    <source>
        <dbReference type="Google" id="ProtNLM"/>
    </source>
</evidence>
<dbReference type="InterPro" id="IPR006141">
    <property type="entry name" value="Intein_N"/>
</dbReference>
<name>A0A6C0ICZ2_9ZZZZ</name>
<keyword evidence="1" id="KW-1133">Transmembrane helix</keyword>
<dbReference type="AlphaFoldDB" id="A0A6C0ICZ2"/>
<accession>A0A6C0ICZ2</accession>
<sequence>MPSGKDWVNFCYVNLAFALYIGGVFYYSQVAQIKANWPLYRCNPIYMPLADNIQTNFVYCIQSMQVNFMGYLLEPLTFITNSVSSILGSFLNEINMVRAMFNKIRSFISSIIQSVFGVFLNLVIEFQKVTIGIIDLIGKTIGIMTTLMYVIDGSMKTMNSAWNGPSGQLVRALGNCFCPNTLINLKNGKYKAMKDIDLGDVLENGSTVQSVMKIDNKKEHIPFYVINNAGINGENIYVTGSHLVFDKNQNKFIKVENYSKSHKTEIIPEWFSCLITNDHKIQIGREIFWDWEDHFVKMPYLNCSLQ</sequence>
<reference evidence="2" key="1">
    <citation type="journal article" date="2020" name="Nature">
        <title>Giant virus diversity and host interactions through global metagenomics.</title>
        <authorList>
            <person name="Schulz F."/>
            <person name="Roux S."/>
            <person name="Paez-Espino D."/>
            <person name="Jungbluth S."/>
            <person name="Walsh D.A."/>
            <person name="Denef V.J."/>
            <person name="McMahon K.D."/>
            <person name="Konstantinidis K.T."/>
            <person name="Eloe-Fadrosh E.A."/>
            <person name="Kyrpides N.C."/>
            <person name="Woyke T."/>
        </authorList>
    </citation>
    <scope>NUCLEOTIDE SEQUENCE</scope>
    <source>
        <strain evidence="2">GVMAG-M-3300023184-72</strain>
    </source>
</reference>
<dbReference type="GO" id="GO:0016539">
    <property type="term" value="P:intein-mediated protein splicing"/>
    <property type="evidence" value="ECO:0007669"/>
    <property type="project" value="InterPro"/>
</dbReference>
<feature type="transmembrane region" description="Helical" evidence="1">
    <location>
        <begin position="72"/>
        <end position="92"/>
    </location>
</feature>
<dbReference type="EMBL" id="MN740161">
    <property type="protein sequence ID" value="QHT90924.1"/>
    <property type="molecule type" value="Genomic_DNA"/>
</dbReference>
<evidence type="ECO:0000313" key="2">
    <source>
        <dbReference type="EMBL" id="QHT90924.1"/>
    </source>
</evidence>
<dbReference type="InterPro" id="IPR036844">
    <property type="entry name" value="Hint_dom_sf"/>
</dbReference>
<dbReference type="Gene3D" id="2.170.16.10">
    <property type="entry name" value="Hedgehog/Intein (Hint) domain"/>
    <property type="match status" value="1"/>
</dbReference>
<keyword evidence="1" id="KW-0472">Membrane</keyword>
<evidence type="ECO:0000256" key="1">
    <source>
        <dbReference type="SAM" id="Phobius"/>
    </source>
</evidence>
<keyword evidence="1" id="KW-0812">Transmembrane</keyword>
<dbReference type="CDD" id="cd00081">
    <property type="entry name" value="Hint"/>
    <property type="match status" value="1"/>
</dbReference>